<keyword evidence="3" id="KW-1185">Reference proteome</keyword>
<name>A0ABN2H8E2_9ACTN</name>
<proteinExistence type="predicted"/>
<dbReference type="EMBL" id="BAAANY010000011">
    <property type="protein sequence ID" value="GAA1683502.1"/>
    <property type="molecule type" value="Genomic_DNA"/>
</dbReference>
<dbReference type="InterPro" id="IPR007278">
    <property type="entry name" value="DUF397"/>
</dbReference>
<dbReference type="RefSeq" id="WP_163573867.1">
    <property type="nucleotide sequence ID" value="NZ_BAAANY010000011.1"/>
</dbReference>
<feature type="domain" description="DUF397" evidence="1">
    <location>
        <begin position="24"/>
        <end position="75"/>
    </location>
</feature>
<dbReference type="Pfam" id="PF04149">
    <property type="entry name" value="DUF397"/>
    <property type="match status" value="1"/>
</dbReference>
<reference evidence="2 3" key="1">
    <citation type="journal article" date="2019" name="Int. J. Syst. Evol. Microbiol.">
        <title>The Global Catalogue of Microorganisms (GCM) 10K type strain sequencing project: providing services to taxonomists for standard genome sequencing and annotation.</title>
        <authorList>
            <consortium name="The Broad Institute Genomics Platform"/>
            <consortium name="The Broad Institute Genome Sequencing Center for Infectious Disease"/>
            <person name="Wu L."/>
            <person name="Ma J."/>
        </authorList>
    </citation>
    <scope>NUCLEOTIDE SEQUENCE [LARGE SCALE GENOMIC DNA]</scope>
    <source>
        <strain evidence="2 3">JCM 14718</strain>
    </source>
</reference>
<protein>
    <recommendedName>
        <fullName evidence="1">DUF397 domain-containing protein</fullName>
    </recommendedName>
</protein>
<gene>
    <name evidence="2" type="ORF">GCM10009765_35870</name>
</gene>
<comment type="caution">
    <text evidence="2">The sequence shown here is derived from an EMBL/GenBank/DDBJ whole genome shotgun (WGS) entry which is preliminary data.</text>
</comment>
<organism evidence="2 3">
    <name type="scientific">Fodinicola feengrottensis</name>
    <dbReference type="NCBI Taxonomy" id="435914"/>
    <lineage>
        <taxon>Bacteria</taxon>
        <taxon>Bacillati</taxon>
        <taxon>Actinomycetota</taxon>
        <taxon>Actinomycetes</taxon>
        <taxon>Mycobacteriales</taxon>
        <taxon>Fodinicola</taxon>
    </lineage>
</organism>
<evidence type="ECO:0000259" key="1">
    <source>
        <dbReference type="Pfam" id="PF04149"/>
    </source>
</evidence>
<evidence type="ECO:0000313" key="2">
    <source>
        <dbReference type="EMBL" id="GAA1683502.1"/>
    </source>
</evidence>
<accession>A0ABN2H8E2</accession>
<evidence type="ECO:0000313" key="3">
    <source>
        <dbReference type="Proteomes" id="UP001500618"/>
    </source>
</evidence>
<sequence>MTLIVSWRKSSRSTGQSECVEVGSWRKSTRSGGQAECVEVGVAALTVGVRDTKNVAGPALFFSSAAWQAFVSQTKR</sequence>
<dbReference type="Proteomes" id="UP001500618">
    <property type="component" value="Unassembled WGS sequence"/>
</dbReference>